<feature type="compositionally biased region" description="Basic and acidic residues" evidence="1">
    <location>
        <begin position="546"/>
        <end position="557"/>
    </location>
</feature>
<feature type="region of interest" description="Disordered" evidence="1">
    <location>
        <begin position="539"/>
        <end position="574"/>
    </location>
</feature>
<dbReference type="EMBL" id="MPDP01000246">
    <property type="protein sequence ID" value="KAK1470214.1"/>
    <property type="molecule type" value="Genomic_DNA"/>
</dbReference>
<reference evidence="2" key="1">
    <citation type="submission" date="2016-11" db="EMBL/GenBank/DDBJ databases">
        <title>The genome sequence of Colletotrichum cuscutae.</title>
        <authorList>
            <person name="Baroncelli R."/>
        </authorList>
    </citation>
    <scope>NUCLEOTIDE SEQUENCE</scope>
    <source>
        <strain evidence="2">IMI 304802</strain>
    </source>
</reference>
<evidence type="ECO:0000313" key="3">
    <source>
        <dbReference type="Proteomes" id="UP001239213"/>
    </source>
</evidence>
<protein>
    <submittedName>
        <fullName evidence="2">Uncharacterized protein</fullName>
    </submittedName>
</protein>
<organism evidence="2 3">
    <name type="scientific">Colletotrichum cuscutae</name>
    <dbReference type="NCBI Taxonomy" id="1209917"/>
    <lineage>
        <taxon>Eukaryota</taxon>
        <taxon>Fungi</taxon>
        <taxon>Dikarya</taxon>
        <taxon>Ascomycota</taxon>
        <taxon>Pezizomycotina</taxon>
        <taxon>Sordariomycetes</taxon>
        <taxon>Hypocreomycetidae</taxon>
        <taxon>Glomerellales</taxon>
        <taxon>Glomerellaceae</taxon>
        <taxon>Colletotrichum</taxon>
        <taxon>Colletotrichum acutatum species complex</taxon>
    </lineage>
</organism>
<dbReference type="AlphaFoldDB" id="A0AAI9V9K5"/>
<gene>
    <name evidence="2" type="ORF">CCUS01_06599</name>
</gene>
<keyword evidence="3" id="KW-1185">Reference proteome</keyword>
<comment type="caution">
    <text evidence="2">The sequence shown here is derived from an EMBL/GenBank/DDBJ whole genome shotgun (WGS) entry which is preliminary data.</text>
</comment>
<accession>A0AAI9V9K5</accession>
<evidence type="ECO:0000256" key="1">
    <source>
        <dbReference type="SAM" id="MobiDB-lite"/>
    </source>
</evidence>
<sequence>MLRRNRAGKEGEMPFGDCLLCEIGLVIDGIFELQRDIFWHEIQWTTCNMGPGEIVVDGVPRLRRGANPVFGLGNYEEMDVGQHVQFTTFACLNPFVCLKIRFFLITFFQGPTIIEDYGFWVGLRRARTKRRRLTKGFEGIPTDAGGLSLGSCGEGYGRKDEDERRMTSHLGCKSLPFSFFLPSPLAISIRRLGAAGDLASSDMQYAECECARVCGDGDAVIREGGVWNFDSLHSGSPGTNLSTDTDAKELLILRRKKNYCVRDRFAILNMDLERCDADAGKGQHHIEKDMASFFQHPPPPISKRTLSIIRELCSPRLELIPQSVQEEEGDGCVWVSFRSGKFILRRRERDIGELERDAKMVPDEGSTVGVLLVVFSINFVRFDYATIAIAPASEAGKAGMENYSHIHCFVRLPSYSARGGAVDSSARAAAFLDLGYFGAGRAGFWLRRSSRRAWERGCRYFREVVRVHRYLGRRRTLEGWIDRWESLTIRFLRLAFWLMPGPFHDVWFGLATALAHGLERQGVCCSRFRMSLKHELTHQGSRRSRPLADAKHVKTDEGPPTITHIAMPTTTPASGNGNEDEMNHPFEARKPVVGIVQIQGSQDVRESISARHICLIHCTILGICEHENCLDLHLQLRPYGGCLNVESCCFCDGDGNCTCRQRSPPPPDYTGETYRLKPRNSASSNKRWLKLASFVSFAASGAPTLSITERTERPLAKSYTGREVKEGMKDSMDHALDRRRLFSSPFEAHLQIGWVGPSVCFAGPRGSNIDAFCPGLSMLLIRSTRWTYGFEIDITCNADLIKVMSGLIDVFLPCFYTPYPGPLLLLRKKAILLISPAATHADRWTIFPLKSPSRLRKAAAVKVQAVEAHKPTNTEPNPRKTQFFCHCFEFPLYCCCCCFAHIMLRLNDGKTNGPSSHNHSSSIISDRSRWRRTHVKLASVDSTHTCTDLPWRGERHRLKLLNQKKLQSVTGLGLPGWLACKIPDHLVLHPLLLRMSACVSSLCVCSREAVRVFFCPPRPCVIGENNAFFLLIICHTINRATTMRDGLTVCMESVTSRPTFEMEGREISSSLRVVPIQPRSIAVLNGPVSIDTQAIDLSYAAQDRHLRQPCKKTFQGSMRRFCGVKRTLNLDDVEGLNDAISRIPSYFGRGRARDRLSMMRVLWNNGSADGSWPGNIHLAFTGGAMIDTAAVWCIDVDRRCRNYGLIMIMRHQECVARTFQDFCHDILHSTWTKIYHVPLVSLAFNTRPTCCMKTQNPYHDDVS</sequence>
<proteinExistence type="predicted"/>
<evidence type="ECO:0000313" key="2">
    <source>
        <dbReference type="EMBL" id="KAK1470214.1"/>
    </source>
</evidence>
<dbReference type="Proteomes" id="UP001239213">
    <property type="component" value="Unassembled WGS sequence"/>
</dbReference>
<name>A0AAI9V9K5_9PEZI</name>